<dbReference type="AlphaFoldDB" id="A0A562T3Y5"/>
<keyword evidence="3" id="KW-1185">Reference proteome</keyword>
<dbReference type="InterPro" id="IPR041049">
    <property type="entry name" value="DUF5615"/>
</dbReference>
<evidence type="ECO:0000313" key="3">
    <source>
        <dbReference type="Proteomes" id="UP000316778"/>
    </source>
</evidence>
<dbReference type="Proteomes" id="UP000316778">
    <property type="component" value="Unassembled WGS sequence"/>
</dbReference>
<feature type="domain" description="DUF5615" evidence="1">
    <location>
        <begin position="1"/>
        <end position="108"/>
    </location>
</feature>
<protein>
    <submittedName>
        <fullName evidence="2">Putative nuclease of predicted toxin-antitoxin system</fullName>
    </submittedName>
</protein>
<accession>A0A562T3Y5</accession>
<evidence type="ECO:0000313" key="2">
    <source>
        <dbReference type="EMBL" id="TWI88251.1"/>
    </source>
</evidence>
<evidence type="ECO:0000259" key="1">
    <source>
        <dbReference type="Pfam" id="PF18480"/>
    </source>
</evidence>
<dbReference type="EMBL" id="VLLG01000003">
    <property type="protein sequence ID" value="TWI88251.1"/>
    <property type="molecule type" value="Genomic_DNA"/>
</dbReference>
<sequence>MKFVADESIDAPIFQKLRENGFDTFSIAEQCPGIRDERVLAIAHESASLLITQDKDFGELVHRLGKAHHGVVLLRMDGLSPYEKADHCLKEIHRHRDELPGAFTVINKNATKIRKRPW</sequence>
<dbReference type="RefSeq" id="WP_145713329.1">
    <property type="nucleotide sequence ID" value="NZ_BAAAFY010000001.1"/>
</dbReference>
<proteinExistence type="predicted"/>
<reference evidence="2 3" key="1">
    <citation type="journal article" date="2013" name="Stand. Genomic Sci.">
        <title>Genomic Encyclopedia of Type Strains, Phase I: The one thousand microbial genomes (KMG-I) project.</title>
        <authorList>
            <person name="Kyrpides N.C."/>
            <person name="Woyke T."/>
            <person name="Eisen J.A."/>
            <person name="Garrity G."/>
            <person name="Lilburn T.G."/>
            <person name="Beck B.J."/>
            <person name="Whitman W.B."/>
            <person name="Hugenholtz P."/>
            <person name="Klenk H.P."/>
        </authorList>
    </citation>
    <scope>NUCLEOTIDE SEQUENCE [LARGE SCALE GENOMIC DNA]</scope>
    <source>
        <strain evidence="2 3">DSM 13484</strain>
    </source>
</reference>
<organism evidence="2 3">
    <name type="scientific">Chitinophaga japonensis</name>
    <name type="common">Flexibacter japonensis</name>
    <dbReference type="NCBI Taxonomy" id="104662"/>
    <lineage>
        <taxon>Bacteria</taxon>
        <taxon>Pseudomonadati</taxon>
        <taxon>Bacteroidota</taxon>
        <taxon>Chitinophagia</taxon>
        <taxon>Chitinophagales</taxon>
        <taxon>Chitinophagaceae</taxon>
        <taxon>Chitinophaga</taxon>
    </lineage>
</organism>
<comment type="caution">
    <text evidence="2">The sequence shown here is derived from an EMBL/GenBank/DDBJ whole genome shotgun (WGS) entry which is preliminary data.</text>
</comment>
<gene>
    <name evidence="2" type="ORF">LX66_2336</name>
</gene>
<dbReference type="Pfam" id="PF18480">
    <property type="entry name" value="DUF5615"/>
    <property type="match status" value="1"/>
</dbReference>
<dbReference type="OrthoDB" id="9806751at2"/>
<name>A0A562T3Y5_CHIJA</name>